<reference evidence="1 2" key="1">
    <citation type="submission" date="2016-01" db="EMBL/GenBank/DDBJ databases">
        <title>The new phylogeny of the genus Mycobacterium.</title>
        <authorList>
            <person name="Tarcisio F."/>
            <person name="Conor M."/>
            <person name="Antonella G."/>
            <person name="Elisabetta G."/>
            <person name="Giulia F.S."/>
            <person name="Sara T."/>
            <person name="Anna F."/>
            <person name="Clotilde B."/>
            <person name="Roberto B."/>
            <person name="Veronica D.S."/>
            <person name="Fabio R."/>
            <person name="Monica P."/>
            <person name="Olivier J."/>
            <person name="Enrico T."/>
            <person name="Nicola S."/>
        </authorList>
    </citation>
    <scope>NUCLEOTIDE SEQUENCE [LARGE SCALE GENOMIC DNA]</scope>
    <source>
        <strain evidence="1 2">DSM 45731</strain>
    </source>
</reference>
<evidence type="ECO:0000313" key="2">
    <source>
        <dbReference type="Proteomes" id="UP000194000"/>
    </source>
</evidence>
<organism evidence="1 2">
    <name type="scientific">Mycobacterium fragae</name>
    <dbReference type="NCBI Taxonomy" id="1260918"/>
    <lineage>
        <taxon>Bacteria</taxon>
        <taxon>Bacillati</taxon>
        <taxon>Actinomycetota</taxon>
        <taxon>Actinomycetes</taxon>
        <taxon>Mycobacteriales</taxon>
        <taxon>Mycobacteriaceae</taxon>
        <taxon>Mycobacterium</taxon>
    </lineage>
</organism>
<sequence>MNRAERRRNNRKAPQALRAFAAAYRCPDCLSETTEPYHDGDHWHINVHHDETCPAYRRLRARGLAT</sequence>
<dbReference type="Proteomes" id="UP000194000">
    <property type="component" value="Unassembled WGS sequence"/>
</dbReference>
<dbReference type="STRING" id="1260918.AWC06_08985"/>
<protein>
    <submittedName>
        <fullName evidence="1">Uncharacterized protein</fullName>
    </submittedName>
</protein>
<dbReference type="RefSeq" id="WP_085194856.1">
    <property type="nucleotide sequence ID" value="NZ_JACKVI010000009.1"/>
</dbReference>
<proteinExistence type="predicted"/>
<evidence type="ECO:0000313" key="1">
    <source>
        <dbReference type="EMBL" id="ORV63463.1"/>
    </source>
</evidence>
<accession>A0A1X1V321</accession>
<name>A0A1X1V321_9MYCO</name>
<comment type="caution">
    <text evidence="1">The sequence shown here is derived from an EMBL/GenBank/DDBJ whole genome shotgun (WGS) entry which is preliminary data.</text>
</comment>
<dbReference type="AlphaFoldDB" id="A0A1X1V321"/>
<gene>
    <name evidence="1" type="ORF">AWC06_08985</name>
</gene>
<dbReference type="EMBL" id="LQOW01000006">
    <property type="protein sequence ID" value="ORV63463.1"/>
    <property type="molecule type" value="Genomic_DNA"/>
</dbReference>
<keyword evidence="2" id="KW-1185">Reference proteome</keyword>